<evidence type="ECO:0000256" key="2">
    <source>
        <dbReference type="SAM" id="Phobius"/>
    </source>
</evidence>
<dbReference type="Proteomes" id="UP000326912">
    <property type="component" value="Unassembled WGS sequence"/>
</dbReference>
<evidence type="ECO:0008006" key="5">
    <source>
        <dbReference type="Google" id="ProtNLM"/>
    </source>
</evidence>
<feature type="compositionally biased region" description="Basic and acidic residues" evidence="1">
    <location>
        <begin position="10"/>
        <end position="20"/>
    </location>
</feature>
<keyword evidence="2" id="KW-0472">Membrane</keyword>
<feature type="transmembrane region" description="Helical" evidence="2">
    <location>
        <begin position="154"/>
        <end position="177"/>
    </location>
</feature>
<feature type="transmembrane region" description="Helical" evidence="2">
    <location>
        <begin position="118"/>
        <end position="139"/>
    </location>
</feature>
<organism evidence="3 4">
    <name type="scientific">Dictyobacter vulcani</name>
    <dbReference type="NCBI Taxonomy" id="2607529"/>
    <lineage>
        <taxon>Bacteria</taxon>
        <taxon>Bacillati</taxon>
        <taxon>Chloroflexota</taxon>
        <taxon>Ktedonobacteria</taxon>
        <taxon>Ktedonobacterales</taxon>
        <taxon>Dictyobacteraceae</taxon>
        <taxon>Dictyobacter</taxon>
    </lineage>
</organism>
<reference evidence="3 4" key="1">
    <citation type="submission" date="2019-10" db="EMBL/GenBank/DDBJ databases">
        <title>Dictyobacter vulcani sp. nov., within the class Ktedonobacteria, isolated from soil of volcanic Mt. Zao.</title>
        <authorList>
            <person name="Zheng Y."/>
            <person name="Wang C.M."/>
            <person name="Sakai Y."/>
            <person name="Abe K."/>
            <person name="Yokota A."/>
            <person name="Yabe S."/>
        </authorList>
    </citation>
    <scope>NUCLEOTIDE SEQUENCE [LARGE SCALE GENOMIC DNA]</scope>
    <source>
        <strain evidence="3 4">W12</strain>
    </source>
</reference>
<proteinExistence type="predicted"/>
<feature type="transmembrane region" description="Helical" evidence="2">
    <location>
        <begin position="84"/>
        <end position="106"/>
    </location>
</feature>
<evidence type="ECO:0000313" key="3">
    <source>
        <dbReference type="EMBL" id="GER86710.1"/>
    </source>
</evidence>
<sequence length="201" mass="22682">MKGLHFVRRKAEEIDEHDSPTEPVPRSASVLSGQGNQDKLPELYTTVPVPTSSGATFQPPSTQHDRPAYPLWQVWRWPQLIPAFVLRLVPLGIGMCFVGLQLLLLLRFTLKIWHSATTLVWVNGVYASSELALLPFHILLPPLHQELFMYVEPYTLLAVIVYGICSRILVHLLKIIVKAYLTVDRRTETDMRASKTAGSTN</sequence>
<protein>
    <recommendedName>
        <fullName evidence="5">YggT family protein</fullName>
    </recommendedName>
</protein>
<comment type="caution">
    <text evidence="3">The sequence shown here is derived from an EMBL/GenBank/DDBJ whole genome shotgun (WGS) entry which is preliminary data.</text>
</comment>
<keyword evidence="2" id="KW-0812">Transmembrane</keyword>
<dbReference type="AlphaFoldDB" id="A0A5J4KK21"/>
<dbReference type="EMBL" id="BKZW01000001">
    <property type="protein sequence ID" value="GER86710.1"/>
    <property type="molecule type" value="Genomic_DNA"/>
</dbReference>
<name>A0A5J4KK21_9CHLR</name>
<keyword evidence="2" id="KW-1133">Transmembrane helix</keyword>
<feature type="region of interest" description="Disordered" evidence="1">
    <location>
        <begin position="10"/>
        <end position="39"/>
    </location>
</feature>
<dbReference type="RefSeq" id="WP_151754799.1">
    <property type="nucleotide sequence ID" value="NZ_BKZW01000001.1"/>
</dbReference>
<accession>A0A5J4KK21</accession>
<keyword evidence="4" id="KW-1185">Reference proteome</keyword>
<evidence type="ECO:0000256" key="1">
    <source>
        <dbReference type="SAM" id="MobiDB-lite"/>
    </source>
</evidence>
<gene>
    <name evidence="3" type="ORF">KDW_08720</name>
</gene>
<evidence type="ECO:0000313" key="4">
    <source>
        <dbReference type="Proteomes" id="UP000326912"/>
    </source>
</evidence>